<dbReference type="GeneID" id="112295809"/>
<dbReference type="OrthoDB" id="10266771at2759"/>
<dbReference type="PaxDb" id="3218-PP1S109_60V6.1"/>
<keyword evidence="2" id="KW-0812">Transmembrane</keyword>
<dbReference type="KEGG" id="ppp:112295809"/>
<dbReference type="Proteomes" id="UP000006727">
    <property type="component" value="Chromosome 19"/>
</dbReference>
<evidence type="ECO:0000313" key="6">
    <source>
        <dbReference type="Proteomes" id="UP000006727"/>
    </source>
</evidence>
<evidence type="ECO:0000313" key="5">
    <source>
        <dbReference type="EnsemblPlants" id="PAC:32938221.CDS.1"/>
    </source>
</evidence>
<dbReference type="STRING" id="3218.A0A2K1IWX4"/>
<feature type="transmembrane region" description="Helical" evidence="2">
    <location>
        <begin position="218"/>
        <end position="236"/>
    </location>
</feature>
<feature type="region of interest" description="Disordered" evidence="1">
    <location>
        <begin position="1"/>
        <end position="45"/>
    </location>
</feature>
<feature type="compositionally biased region" description="Basic residues" evidence="1">
    <location>
        <begin position="11"/>
        <end position="29"/>
    </location>
</feature>
<reference evidence="5" key="3">
    <citation type="submission" date="2020-12" db="UniProtKB">
        <authorList>
            <consortium name="EnsemblPlants"/>
        </authorList>
    </citation>
    <scope>IDENTIFICATION</scope>
</reference>
<proteinExistence type="predicted"/>
<dbReference type="EnsemblPlants" id="Pp3c19_2540V3.1">
    <property type="protein sequence ID" value="PAC:32938221.CDS.1"/>
    <property type="gene ID" value="Pp3c19_2540"/>
</dbReference>
<evidence type="ECO:0000259" key="3">
    <source>
        <dbReference type="Pfam" id="PF01569"/>
    </source>
</evidence>
<dbReference type="Gramene" id="Pp3c19_2540V3.2">
    <property type="protein sequence ID" value="PAC:32938222.CDS.1"/>
    <property type="gene ID" value="Pp3c19_2540"/>
</dbReference>
<accession>A0A2K1IWX4</accession>
<dbReference type="GO" id="GO:0046839">
    <property type="term" value="P:phospholipid dephosphorylation"/>
    <property type="evidence" value="ECO:0000318"/>
    <property type="project" value="GO_Central"/>
</dbReference>
<organism evidence="4">
    <name type="scientific">Physcomitrium patens</name>
    <name type="common">Spreading-leaved earth moss</name>
    <name type="synonym">Physcomitrella patens</name>
    <dbReference type="NCBI Taxonomy" id="3218"/>
    <lineage>
        <taxon>Eukaryota</taxon>
        <taxon>Viridiplantae</taxon>
        <taxon>Streptophyta</taxon>
        <taxon>Embryophyta</taxon>
        <taxon>Bryophyta</taxon>
        <taxon>Bryophytina</taxon>
        <taxon>Bryopsida</taxon>
        <taxon>Funariidae</taxon>
        <taxon>Funariales</taxon>
        <taxon>Funariaceae</taxon>
        <taxon>Physcomitrium</taxon>
    </lineage>
</organism>
<dbReference type="Gene3D" id="1.20.144.10">
    <property type="entry name" value="Phosphatidic acid phosphatase type 2/haloperoxidase"/>
    <property type="match status" value="1"/>
</dbReference>
<dbReference type="PANTHER" id="PTHR14969">
    <property type="entry name" value="SPHINGOSINE-1-PHOSPHATE PHOSPHOHYDROLASE"/>
    <property type="match status" value="1"/>
</dbReference>
<dbReference type="Gramene" id="Pp3c19_2540V3.3">
    <property type="protein sequence ID" value="PAC:32938223.CDS.1"/>
    <property type="gene ID" value="Pp3c19_2540"/>
</dbReference>
<feature type="transmembrane region" description="Helical" evidence="2">
    <location>
        <begin position="127"/>
        <end position="149"/>
    </location>
</feature>
<gene>
    <name evidence="5" type="primary">LOC112295809</name>
    <name evidence="4" type="ORF">PHYPA_023588</name>
</gene>
<feature type="transmembrane region" description="Helical" evidence="2">
    <location>
        <begin position="248"/>
        <end position="267"/>
    </location>
</feature>
<evidence type="ECO:0000313" key="4">
    <source>
        <dbReference type="EMBL" id="PNR33772.1"/>
    </source>
</evidence>
<dbReference type="Gramene" id="Pp3c19_2540V3.1">
    <property type="protein sequence ID" value="PAC:32938221.CDS.1"/>
    <property type="gene ID" value="Pp3c19_2540"/>
</dbReference>
<keyword evidence="6" id="KW-1185">Reference proteome</keyword>
<reference evidence="4 6" key="1">
    <citation type="journal article" date="2008" name="Science">
        <title>The Physcomitrella genome reveals evolutionary insights into the conquest of land by plants.</title>
        <authorList>
            <person name="Rensing S."/>
            <person name="Lang D."/>
            <person name="Zimmer A."/>
            <person name="Terry A."/>
            <person name="Salamov A."/>
            <person name="Shapiro H."/>
            <person name="Nishiyama T."/>
            <person name="Perroud P.-F."/>
            <person name="Lindquist E."/>
            <person name="Kamisugi Y."/>
            <person name="Tanahashi T."/>
            <person name="Sakakibara K."/>
            <person name="Fujita T."/>
            <person name="Oishi K."/>
            <person name="Shin-I T."/>
            <person name="Kuroki Y."/>
            <person name="Toyoda A."/>
            <person name="Suzuki Y."/>
            <person name="Hashimoto A."/>
            <person name="Yamaguchi K."/>
            <person name="Sugano A."/>
            <person name="Kohara Y."/>
            <person name="Fujiyama A."/>
            <person name="Anterola A."/>
            <person name="Aoki S."/>
            <person name="Ashton N."/>
            <person name="Barbazuk W.B."/>
            <person name="Barker E."/>
            <person name="Bennetzen J."/>
            <person name="Bezanilla M."/>
            <person name="Blankenship R."/>
            <person name="Cho S.H."/>
            <person name="Dutcher S."/>
            <person name="Estelle M."/>
            <person name="Fawcett J.A."/>
            <person name="Gundlach H."/>
            <person name="Hanada K."/>
            <person name="Heyl A."/>
            <person name="Hicks K.A."/>
            <person name="Hugh J."/>
            <person name="Lohr M."/>
            <person name="Mayer K."/>
            <person name="Melkozernov A."/>
            <person name="Murata T."/>
            <person name="Nelson D."/>
            <person name="Pils B."/>
            <person name="Prigge M."/>
            <person name="Reiss B."/>
            <person name="Renner T."/>
            <person name="Rombauts S."/>
            <person name="Rushton P."/>
            <person name="Sanderfoot A."/>
            <person name="Schween G."/>
            <person name="Shiu S.-H."/>
            <person name="Stueber K."/>
            <person name="Theodoulou F.L."/>
            <person name="Tu H."/>
            <person name="Van de Peer Y."/>
            <person name="Verrier P.J."/>
            <person name="Waters E."/>
            <person name="Wood A."/>
            <person name="Yang L."/>
            <person name="Cove D."/>
            <person name="Cuming A."/>
            <person name="Hasebe M."/>
            <person name="Lucas S."/>
            <person name="Mishler D.B."/>
            <person name="Reski R."/>
            <person name="Grigoriev I."/>
            <person name="Quatrano R.S."/>
            <person name="Boore J.L."/>
        </authorList>
    </citation>
    <scope>NUCLEOTIDE SEQUENCE [LARGE SCALE GENOMIC DNA]</scope>
    <source>
        <strain evidence="5 6">cv. Gransden 2004</strain>
    </source>
</reference>
<name>A0A2K1IWX4_PHYPA</name>
<dbReference type="SUPFAM" id="SSF48317">
    <property type="entry name" value="Acid phosphatase/Vanadium-dependent haloperoxidase"/>
    <property type="match status" value="3"/>
</dbReference>
<dbReference type="GO" id="GO:0042392">
    <property type="term" value="F:sphingosine-1-phosphate phosphatase activity"/>
    <property type="evidence" value="ECO:0000318"/>
    <property type="project" value="GO_Central"/>
</dbReference>
<dbReference type="AlphaFoldDB" id="A0A2K1IWX4"/>
<dbReference type="EnsemblPlants" id="Pp3c19_2540V3.3">
    <property type="protein sequence ID" value="PAC:32938223.CDS.1"/>
    <property type="gene ID" value="Pp3c19_2540"/>
</dbReference>
<evidence type="ECO:0000256" key="1">
    <source>
        <dbReference type="SAM" id="MobiDB-lite"/>
    </source>
</evidence>
<dbReference type="Pfam" id="PF01569">
    <property type="entry name" value="PAP2"/>
    <property type="match status" value="1"/>
</dbReference>
<sequence length="312" mass="36061">MNGCETSTMPKRSRTRSRGRRRTSRRPRSSSKTGLRPNPKKKKSSYNLSTATLCDCLFNPEPAGWLDRALYYDKRLTCWLRDQGLRLFLYLLLRAMELSGDGVCLISTAAATYLLPKKKLTPEVRMFFFNLLGAFIVDLVIVTVIKYYVRLWHQSSSCQPHSVTFDLENSTRPILVVTFFTMYLPMWKDQAANVWLPFFRRLVSNKVGLDIQDEGVQLANLLVSIITWLVFSWAVSTTSSRIILGRHFFFDVLVGCLVGILETLLYSKFLVIPDKVSEGIHNYLIFFFGNIENHVRFLFSNCKFHIENLVKR</sequence>
<protein>
    <recommendedName>
        <fullName evidence="3">Phosphatidic acid phosphatase type 2/haloperoxidase domain-containing protein</fullName>
    </recommendedName>
</protein>
<keyword evidence="2" id="KW-1133">Transmembrane helix</keyword>
<dbReference type="InterPro" id="IPR000326">
    <property type="entry name" value="PAP2/HPO"/>
</dbReference>
<keyword evidence="2" id="KW-0472">Membrane</keyword>
<dbReference type="FunCoup" id="A0A2K1IWX4">
    <property type="interactions" value="274"/>
</dbReference>
<dbReference type="EnsemblPlants" id="Pp3c19_2540V3.2">
    <property type="protein sequence ID" value="PAC:32938222.CDS.1"/>
    <property type="gene ID" value="Pp3c19_2540"/>
</dbReference>
<dbReference type="PANTHER" id="PTHR14969:SF13">
    <property type="entry name" value="AT30094P"/>
    <property type="match status" value="1"/>
</dbReference>
<reference evidence="4 6" key="2">
    <citation type="journal article" date="2018" name="Plant J.">
        <title>The Physcomitrella patens chromosome-scale assembly reveals moss genome structure and evolution.</title>
        <authorList>
            <person name="Lang D."/>
            <person name="Ullrich K.K."/>
            <person name="Murat F."/>
            <person name="Fuchs J."/>
            <person name="Jenkins J."/>
            <person name="Haas F.B."/>
            <person name="Piednoel M."/>
            <person name="Gundlach H."/>
            <person name="Van Bel M."/>
            <person name="Meyberg R."/>
            <person name="Vives C."/>
            <person name="Morata J."/>
            <person name="Symeonidi A."/>
            <person name="Hiss M."/>
            <person name="Muchero W."/>
            <person name="Kamisugi Y."/>
            <person name="Saleh O."/>
            <person name="Blanc G."/>
            <person name="Decker E.L."/>
            <person name="van Gessel N."/>
            <person name="Grimwood J."/>
            <person name="Hayes R.D."/>
            <person name="Graham S.W."/>
            <person name="Gunter L.E."/>
            <person name="McDaniel S.F."/>
            <person name="Hoernstein S.N.W."/>
            <person name="Larsson A."/>
            <person name="Li F.W."/>
            <person name="Perroud P.F."/>
            <person name="Phillips J."/>
            <person name="Ranjan P."/>
            <person name="Rokshar D.S."/>
            <person name="Rothfels C.J."/>
            <person name="Schneider L."/>
            <person name="Shu S."/>
            <person name="Stevenson D.W."/>
            <person name="Thummler F."/>
            <person name="Tillich M."/>
            <person name="Villarreal Aguilar J.C."/>
            <person name="Widiez T."/>
            <person name="Wong G.K."/>
            <person name="Wymore A."/>
            <person name="Zhang Y."/>
            <person name="Zimmer A.D."/>
            <person name="Quatrano R.S."/>
            <person name="Mayer K.F.X."/>
            <person name="Goodstein D."/>
            <person name="Casacuberta J.M."/>
            <person name="Vandepoele K."/>
            <person name="Reski R."/>
            <person name="Cuming A.C."/>
            <person name="Tuskan G.A."/>
            <person name="Maumus F."/>
            <person name="Salse J."/>
            <person name="Schmutz J."/>
            <person name="Rensing S.A."/>
        </authorList>
    </citation>
    <scope>NUCLEOTIDE SEQUENCE [LARGE SCALE GENOMIC DNA]</scope>
    <source>
        <strain evidence="5 6">cv. Gransden 2004</strain>
    </source>
</reference>
<dbReference type="EMBL" id="ABEU02000019">
    <property type="protein sequence ID" value="PNR33772.1"/>
    <property type="molecule type" value="Genomic_DNA"/>
</dbReference>
<dbReference type="GO" id="GO:0016020">
    <property type="term" value="C:membrane"/>
    <property type="evidence" value="ECO:0000318"/>
    <property type="project" value="GO_Central"/>
</dbReference>
<dbReference type="RefSeq" id="XP_024403550.1">
    <property type="nucleotide sequence ID" value="XM_024547782.2"/>
</dbReference>
<evidence type="ECO:0000256" key="2">
    <source>
        <dbReference type="SAM" id="Phobius"/>
    </source>
</evidence>
<dbReference type="InterPro" id="IPR036938">
    <property type="entry name" value="PAP2/HPO_sf"/>
</dbReference>
<feature type="domain" description="Phosphatidic acid phosphatase type 2/haloperoxidase" evidence="3">
    <location>
        <begin position="176"/>
        <end position="267"/>
    </location>
</feature>